<evidence type="ECO:0000256" key="1">
    <source>
        <dbReference type="ARBA" id="ARBA00004651"/>
    </source>
</evidence>
<feature type="transmembrane region" description="Helical" evidence="7">
    <location>
        <begin position="329"/>
        <end position="350"/>
    </location>
</feature>
<comment type="caution">
    <text evidence="8">The sequence shown here is derived from an EMBL/GenBank/DDBJ whole genome shotgun (WGS) entry which is preliminary data.</text>
</comment>
<dbReference type="InterPro" id="IPR052923">
    <property type="entry name" value="UPF0718"/>
</dbReference>
<feature type="transmembrane region" description="Helical" evidence="7">
    <location>
        <begin position="234"/>
        <end position="253"/>
    </location>
</feature>
<dbReference type="RefSeq" id="WP_310521089.1">
    <property type="nucleotide sequence ID" value="NZ_BAABBS010000001.1"/>
</dbReference>
<evidence type="ECO:0000256" key="4">
    <source>
        <dbReference type="ARBA" id="ARBA00022692"/>
    </source>
</evidence>
<keyword evidence="9" id="KW-1185">Reference proteome</keyword>
<evidence type="ECO:0000313" key="8">
    <source>
        <dbReference type="EMBL" id="MDR5692702.1"/>
    </source>
</evidence>
<dbReference type="Proteomes" id="UP001260072">
    <property type="component" value="Unassembled WGS sequence"/>
</dbReference>
<feature type="transmembrane region" description="Helical" evidence="7">
    <location>
        <begin position="287"/>
        <end position="308"/>
    </location>
</feature>
<feature type="transmembrane region" description="Helical" evidence="7">
    <location>
        <begin position="136"/>
        <end position="155"/>
    </location>
</feature>
<feature type="transmembrane region" description="Helical" evidence="7">
    <location>
        <begin position="265"/>
        <end position="281"/>
    </location>
</feature>
<evidence type="ECO:0000256" key="7">
    <source>
        <dbReference type="SAM" id="Phobius"/>
    </source>
</evidence>
<proteinExistence type="inferred from homology"/>
<evidence type="ECO:0000256" key="2">
    <source>
        <dbReference type="ARBA" id="ARBA00006386"/>
    </source>
</evidence>
<name>A0ABU1FLR8_9MICO</name>
<keyword evidence="5 7" id="KW-1133">Transmembrane helix</keyword>
<evidence type="ECO:0000313" key="9">
    <source>
        <dbReference type="Proteomes" id="UP001260072"/>
    </source>
</evidence>
<dbReference type="InterPro" id="IPR005524">
    <property type="entry name" value="DUF318"/>
</dbReference>
<feature type="transmembrane region" description="Helical" evidence="7">
    <location>
        <begin position="102"/>
        <end position="124"/>
    </location>
</feature>
<gene>
    <name evidence="8" type="ORF">RH861_11595</name>
</gene>
<dbReference type="EMBL" id="JAVKGS010000003">
    <property type="protein sequence ID" value="MDR5692702.1"/>
    <property type="molecule type" value="Genomic_DNA"/>
</dbReference>
<evidence type="ECO:0000256" key="5">
    <source>
        <dbReference type="ARBA" id="ARBA00022989"/>
    </source>
</evidence>
<feature type="transmembrane region" description="Helical" evidence="7">
    <location>
        <begin position="19"/>
        <end position="38"/>
    </location>
</feature>
<comment type="similarity">
    <text evidence="2">Belongs to the UPF0718 family.</text>
</comment>
<reference evidence="9" key="1">
    <citation type="submission" date="2023-07" db="EMBL/GenBank/DDBJ databases">
        <title>Description of three actinobacteria isolated from air of manufacturing shop in a pharmaceutical factory.</title>
        <authorList>
            <person name="Zhang D.-F."/>
        </authorList>
    </citation>
    <scope>NUCLEOTIDE SEQUENCE [LARGE SCALE GENOMIC DNA]</scope>
    <source>
        <strain evidence="9">CCTCC AB 2011122</strain>
    </source>
</reference>
<protein>
    <submittedName>
        <fullName evidence="8">Permease</fullName>
    </submittedName>
</protein>
<comment type="subcellular location">
    <subcellularLocation>
        <location evidence="1">Cell membrane</location>
        <topology evidence="1">Multi-pass membrane protein</topology>
    </subcellularLocation>
</comment>
<keyword evidence="6 7" id="KW-0472">Membrane</keyword>
<dbReference type="Pfam" id="PF03773">
    <property type="entry name" value="ArsP_1"/>
    <property type="match status" value="1"/>
</dbReference>
<evidence type="ECO:0000256" key="6">
    <source>
        <dbReference type="ARBA" id="ARBA00023136"/>
    </source>
</evidence>
<dbReference type="PANTHER" id="PTHR34184">
    <property type="entry name" value="UPF0718 PROTEIN YCGR"/>
    <property type="match status" value="1"/>
</dbReference>
<accession>A0ABU1FLR8</accession>
<dbReference type="PANTHER" id="PTHR34184:SF4">
    <property type="entry name" value="UPF0718 PROTEIN YCGR"/>
    <property type="match status" value="1"/>
</dbReference>
<sequence>MSSPVSAPARPASTTRRTVGFGVGVAAVLLLLSVRLFAPAETGEALSDGVRDGITLAISVVIESLPFVFLGIVLSIAVQLFLPADFLMRRLPRTPWLRRAVVSLFGVLLPVCECGNVPLARGLVLRGLSVGESMTFLLAAPILNPVTIVVTYQAFGWEDGILAWRIIGGFLVANLIGWIFSRHPDPMRLLTPGFQATCAHAADEQAAHGGAHGRGAAPAKARQAVRMFADETSAMLPALMVGSAIAGAIQIAVSRDVLVAVGQDAVWSVVALMLLAFVISICSNVDAFFALAFGSTFLPGAIIAFLVFGPMIDIKMLALMRTTFTARTLVQVTAVVALASAAIGLGVNAFA</sequence>
<organism evidence="8 9">
    <name type="scientific">Agromyces indicus</name>
    <dbReference type="NCBI Taxonomy" id="758919"/>
    <lineage>
        <taxon>Bacteria</taxon>
        <taxon>Bacillati</taxon>
        <taxon>Actinomycetota</taxon>
        <taxon>Actinomycetes</taxon>
        <taxon>Micrococcales</taxon>
        <taxon>Microbacteriaceae</taxon>
        <taxon>Agromyces</taxon>
    </lineage>
</organism>
<evidence type="ECO:0000256" key="3">
    <source>
        <dbReference type="ARBA" id="ARBA00022475"/>
    </source>
</evidence>
<feature type="transmembrane region" description="Helical" evidence="7">
    <location>
        <begin position="58"/>
        <end position="82"/>
    </location>
</feature>
<keyword evidence="3" id="KW-1003">Cell membrane</keyword>
<keyword evidence="4 7" id="KW-0812">Transmembrane</keyword>
<feature type="transmembrane region" description="Helical" evidence="7">
    <location>
        <begin position="162"/>
        <end position="180"/>
    </location>
</feature>